<comment type="caution">
    <text evidence="1">The sequence shown here is derived from an EMBL/GenBank/DDBJ whole genome shotgun (WGS) entry which is preliminary data.</text>
</comment>
<dbReference type="EMBL" id="JADWDJ010000016">
    <property type="protein sequence ID" value="KAG5268226.1"/>
    <property type="molecule type" value="Genomic_DNA"/>
</dbReference>
<organism evidence="1 2">
    <name type="scientific">Alosa alosa</name>
    <name type="common">allis shad</name>
    <dbReference type="NCBI Taxonomy" id="278164"/>
    <lineage>
        <taxon>Eukaryota</taxon>
        <taxon>Metazoa</taxon>
        <taxon>Chordata</taxon>
        <taxon>Craniata</taxon>
        <taxon>Vertebrata</taxon>
        <taxon>Euteleostomi</taxon>
        <taxon>Actinopterygii</taxon>
        <taxon>Neopterygii</taxon>
        <taxon>Teleostei</taxon>
        <taxon>Clupei</taxon>
        <taxon>Clupeiformes</taxon>
        <taxon>Clupeoidei</taxon>
        <taxon>Clupeidae</taxon>
        <taxon>Alosa</taxon>
    </lineage>
</organism>
<feature type="non-terminal residue" evidence="1">
    <location>
        <position position="152"/>
    </location>
</feature>
<keyword evidence="2" id="KW-1185">Reference proteome</keyword>
<protein>
    <submittedName>
        <fullName evidence="1">Uncharacterized protein</fullName>
    </submittedName>
</protein>
<proteinExistence type="predicted"/>
<evidence type="ECO:0000313" key="2">
    <source>
        <dbReference type="Proteomes" id="UP000823561"/>
    </source>
</evidence>
<evidence type="ECO:0000313" key="1">
    <source>
        <dbReference type="EMBL" id="KAG5268226.1"/>
    </source>
</evidence>
<gene>
    <name evidence="1" type="ORF">AALO_G00209690</name>
</gene>
<dbReference type="Proteomes" id="UP000823561">
    <property type="component" value="Chromosome 16"/>
</dbReference>
<accession>A0AAV6G6H3</accession>
<dbReference type="AlphaFoldDB" id="A0AAV6G6H3"/>
<sequence length="152" mass="17659">MNKESVNIGLLWYYYGLMCSGRIPILPHIYHQRNANQVHPGMTKNMHYHAQKTTDTAGDPETDRGDSLSSVFDQECPAELHNAMSGDAWSSREKTEPWISFEDMGAYSAITSWPYFPWQIQRPTEKTKPSEMWSDLERHIQKRKAHDQWNSA</sequence>
<reference evidence="1" key="1">
    <citation type="submission" date="2020-10" db="EMBL/GenBank/DDBJ databases">
        <title>Chromosome-scale genome assembly of the Allis shad, Alosa alosa.</title>
        <authorList>
            <person name="Margot Z."/>
            <person name="Christophe K."/>
            <person name="Cabau C."/>
            <person name="Louis A."/>
            <person name="Berthelot C."/>
            <person name="Parey E."/>
            <person name="Roest Crollius H."/>
            <person name="Montfort J."/>
            <person name="Robinson-Rechavi M."/>
            <person name="Bucao C."/>
            <person name="Bouchez O."/>
            <person name="Gislard M."/>
            <person name="Lluch J."/>
            <person name="Milhes M."/>
            <person name="Lampietro C."/>
            <person name="Lopez Roques C."/>
            <person name="Donnadieu C."/>
            <person name="Braasch I."/>
            <person name="Desvignes T."/>
            <person name="Postlethwait J."/>
            <person name="Bobe J."/>
            <person name="Guiguen Y."/>
        </authorList>
    </citation>
    <scope>NUCLEOTIDE SEQUENCE</scope>
    <source>
        <strain evidence="1">M-15738</strain>
        <tissue evidence="1">Blood</tissue>
    </source>
</reference>
<name>A0AAV6G6H3_9TELE</name>